<comment type="caution">
    <text evidence="2">The sequence shown here is derived from an EMBL/GenBank/DDBJ whole genome shotgun (WGS) entry which is preliminary data.</text>
</comment>
<dbReference type="PANTHER" id="PTHR33570:SF2">
    <property type="entry name" value="CARBOXYMUCONOLACTONE DECARBOXYLASE-LIKE DOMAIN-CONTAINING PROTEIN"/>
    <property type="match status" value="1"/>
</dbReference>
<organism evidence="2 3">
    <name type="scientific">Cladophialophora psammophila CBS 110553</name>
    <dbReference type="NCBI Taxonomy" id="1182543"/>
    <lineage>
        <taxon>Eukaryota</taxon>
        <taxon>Fungi</taxon>
        <taxon>Dikarya</taxon>
        <taxon>Ascomycota</taxon>
        <taxon>Pezizomycotina</taxon>
        <taxon>Eurotiomycetes</taxon>
        <taxon>Chaetothyriomycetidae</taxon>
        <taxon>Chaetothyriales</taxon>
        <taxon>Herpotrichiellaceae</taxon>
        <taxon>Cladophialophora</taxon>
    </lineage>
</organism>
<name>W9XEC6_9EURO</name>
<evidence type="ECO:0000259" key="1">
    <source>
        <dbReference type="Pfam" id="PF02627"/>
    </source>
</evidence>
<dbReference type="RefSeq" id="XP_007739007.1">
    <property type="nucleotide sequence ID" value="XM_007740817.1"/>
</dbReference>
<dbReference type="Pfam" id="PF02627">
    <property type="entry name" value="CMD"/>
    <property type="match status" value="1"/>
</dbReference>
<dbReference type="OrthoDB" id="104509at2759"/>
<dbReference type="InterPro" id="IPR029032">
    <property type="entry name" value="AhpD-like"/>
</dbReference>
<dbReference type="InterPro" id="IPR003779">
    <property type="entry name" value="CMD-like"/>
</dbReference>
<dbReference type="SUPFAM" id="SSF69118">
    <property type="entry name" value="AhpD-like"/>
    <property type="match status" value="1"/>
</dbReference>
<dbReference type="PANTHER" id="PTHR33570">
    <property type="entry name" value="4-CARBOXYMUCONOLACTONE DECARBOXYLASE FAMILY PROTEIN"/>
    <property type="match status" value="1"/>
</dbReference>
<proteinExistence type="predicted"/>
<reference evidence="2 3" key="1">
    <citation type="submission" date="2013-03" db="EMBL/GenBank/DDBJ databases">
        <title>The Genome Sequence of Cladophialophora psammophila CBS 110553.</title>
        <authorList>
            <consortium name="The Broad Institute Genomics Platform"/>
            <person name="Cuomo C."/>
            <person name="de Hoog S."/>
            <person name="Gorbushina A."/>
            <person name="Walker B."/>
            <person name="Young S.K."/>
            <person name="Zeng Q."/>
            <person name="Gargeya S."/>
            <person name="Fitzgerald M."/>
            <person name="Haas B."/>
            <person name="Abouelleil A."/>
            <person name="Allen A.W."/>
            <person name="Alvarado L."/>
            <person name="Arachchi H.M."/>
            <person name="Berlin A.M."/>
            <person name="Chapman S.B."/>
            <person name="Gainer-Dewar J."/>
            <person name="Goldberg J."/>
            <person name="Griggs A."/>
            <person name="Gujja S."/>
            <person name="Hansen M."/>
            <person name="Howarth C."/>
            <person name="Imamovic A."/>
            <person name="Ireland A."/>
            <person name="Larimer J."/>
            <person name="McCowan C."/>
            <person name="Murphy C."/>
            <person name="Pearson M."/>
            <person name="Poon T.W."/>
            <person name="Priest M."/>
            <person name="Roberts A."/>
            <person name="Saif S."/>
            <person name="Shea T."/>
            <person name="Sisk P."/>
            <person name="Sykes S."/>
            <person name="Wortman J."/>
            <person name="Nusbaum C."/>
            <person name="Birren B."/>
        </authorList>
    </citation>
    <scope>NUCLEOTIDE SEQUENCE [LARGE SCALE GENOMIC DNA]</scope>
    <source>
        <strain evidence="2 3">CBS 110553</strain>
    </source>
</reference>
<dbReference type="Gene3D" id="1.20.1290.10">
    <property type="entry name" value="AhpD-like"/>
    <property type="match status" value="1"/>
</dbReference>
<dbReference type="eggNOG" id="ENOG502RYNJ">
    <property type="taxonomic scope" value="Eukaryota"/>
</dbReference>
<dbReference type="EMBL" id="AMGX01000001">
    <property type="protein sequence ID" value="EXJ75690.1"/>
    <property type="molecule type" value="Genomic_DNA"/>
</dbReference>
<dbReference type="STRING" id="1182543.W9XEC6"/>
<keyword evidence="3" id="KW-1185">Reference proteome</keyword>
<dbReference type="GO" id="GO:0051920">
    <property type="term" value="F:peroxiredoxin activity"/>
    <property type="evidence" value="ECO:0007669"/>
    <property type="project" value="InterPro"/>
</dbReference>
<accession>W9XEC6</accession>
<evidence type="ECO:0000313" key="3">
    <source>
        <dbReference type="Proteomes" id="UP000019471"/>
    </source>
</evidence>
<dbReference type="GeneID" id="19184934"/>
<protein>
    <submittedName>
        <fullName evidence="2">4-carboxymuconolactone decarboxylase</fullName>
    </submittedName>
</protein>
<dbReference type="AlphaFoldDB" id="W9XEC6"/>
<evidence type="ECO:0000313" key="2">
    <source>
        <dbReference type="EMBL" id="EXJ75690.1"/>
    </source>
</evidence>
<feature type="domain" description="Carboxymuconolactone decarboxylase-like" evidence="1">
    <location>
        <begin position="56"/>
        <end position="136"/>
    </location>
</feature>
<sequence length="159" mass="17379">MSSDKITATSSTDPSLRPFHEALFNAGLNVRRAVVGDAYVDRALANGSTEFSRVGQELVTEFCWGFAWTRPGLSRRDRSLLNIGMLMALNRAPELAVHVRGARNNGLSEEEIREAIIHATTYCGVPAGVDAMKTAEKVLNEMAEKGEMPRQLDAKSKDA</sequence>
<dbReference type="HOGENOM" id="CLU_070025_3_2_1"/>
<dbReference type="Proteomes" id="UP000019471">
    <property type="component" value="Unassembled WGS sequence"/>
</dbReference>
<dbReference type="InterPro" id="IPR052512">
    <property type="entry name" value="4CMD/NDH-1_regulator"/>
</dbReference>
<gene>
    <name evidence="2" type="ORF">A1O5_00197</name>
</gene>